<dbReference type="AlphaFoldDB" id="A0AAN8D1M6"/>
<evidence type="ECO:0000313" key="1">
    <source>
        <dbReference type="EMBL" id="KAK5914891.1"/>
    </source>
</evidence>
<dbReference type="EMBL" id="JAULUE010002046">
    <property type="protein sequence ID" value="KAK5914891.1"/>
    <property type="molecule type" value="Genomic_DNA"/>
</dbReference>
<proteinExistence type="predicted"/>
<comment type="caution">
    <text evidence="1">The sequence shown here is derived from an EMBL/GenBank/DDBJ whole genome shotgun (WGS) entry which is preliminary data.</text>
</comment>
<dbReference type="Proteomes" id="UP001335648">
    <property type="component" value="Unassembled WGS sequence"/>
</dbReference>
<reference evidence="1 2" key="1">
    <citation type="journal article" date="2023" name="Mol. Biol. Evol.">
        <title>Genomics of Secondarily Temperate Adaptation in the Only Non-Antarctic Icefish.</title>
        <authorList>
            <person name="Rivera-Colon A.G."/>
            <person name="Rayamajhi N."/>
            <person name="Minhas B.F."/>
            <person name="Madrigal G."/>
            <person name="Bilyk K.T."/>
            <person name="Yoon V."/>
            <person name="Hune M."/>
            <person name="Gregory S."/>
            <person name="Cheng C.H.C."/>
            <person name="Catchen J.M."/>
        </authorList>
    </citation>
    <scope>NUCLEOTIDE SEQUENCE [LARGE SCALE GENOMIC DNA]</scope>
    <source>
        <strain evidence="1">JC2023a</strain>
    </source>
</reference>
<organism evidence="1 2">
    <name type="scientific">Champsocephalus esox</name>
    <name type="common">pike icefish</name>
    <dbReference type="NCBI Taxonomy" id="159716"/>
    <lineage>
        <taxon>Eukaryota</taxon>
        <taxon>Metazoa</taxon>
        <taxon>Chordata</taxon>
        <taxon>Craniata</taxon>
        <taxon>Vertebrata</taxon>
        <taxon>Euteleostomi</taxon>
        <taxon>Actinopterygii</taxon>
        <taxon>Neopterygii</taxon>
        <taxon>Teleostei</taxon>
        <taxon>Neoteleostei</taxon>
        <taxon>Acanthomorphata</taxon>
        <taxon>Eupercaria</taxon>
        <taxon>Perciformes</taxon>
        <taxon>Notothenioidei</taxon>
        <taxon>Channichthyidae</taxon>
        <taxon>Champsocephalus</taxon>
    </lineage>
</organism>
<keyword evidence="2" id="KW-1185">Reference proteome</keyword>
<evidence type="ECO:0000313" key="2">
    <source>
        <dbReference type="Proteomes" id="UP001335648"/>
    </source>
</evidence>
<sequence length="76" mass="8729">MGRYSQINGTAEGKEVFISARLRSSEISSLISLLFSYLIEFSRRDAPQLQIHHILKLEESSSMKDMRRAFNPLLTL</sequence>
<accession>A0AAN8D1M6</accession>
<name>A0AAN8D1M6_9TELE</name>
<protein>
    <submittedName>
        <fullName evidence="1">Uncharacterized protein</fullName>
    </submittedName>
</protein>
<gene>
    <name evidence="1" type="ORF">CesoFtcFv8_000535</name>
</gene>